<keyword evidence="4" id="KW-1185">Reference proteome</keyword>
<dbReference type="Proteomes" id="UP000030758">
    <property type="component" value="Unassembled WGS sequence"/>
</dbReference>
<evidence type="ECO:0000313" key="4">
    <source>
        <dbReference type="Proteomes" id="UP000030764"/>
    </source>
</evidence>
<evidence type="ECO:0000256" key="1">
    <source>
        <dbReference type="SAM" id="SignalP"/>
    </source>
</evidence>
<feature type="chain" id="PRO_5010405382" description="Peptidase S1 domain-containing protein" evidence="1">
    <location>
        <begin position="25"/>
        <end position="160"/>
    </location>
</feature>
<dbReference type="EMBL" id="KL363248">
    <property type="protein sequence ID" value="KFD50772.1"/>
    <property type="molecule type" value="Genomic_DNA"/>
</dbReference>
<gene>
    <name evidence="2" type="ORF">M513_08313</name>
    <name evidence="3" type="ORF">M514_08313</name>
</gene>
<evidence type="ECO:0000313" key="2">
    <source>
        <dbReference type="EMBL" id="KFD50772.1"/>
    </source>
</evidence>
<evidence type="ECO:0000313" key="3">
    <source>
        <dbReference type="EMBL" id="KFD68544.1"/>
    </source>
</evidence>
<organism evidence="3">
    <name type="scientific">Trichuris suis</name>
    <name type="common">pig whipworm</name>
    <dbReference type="NCBI Taxonomy" id="68888"/>
    <lineage>
        <taxon>Eukaryota</taxon>
        <taxon>Metazoa</taxon>
        <taxon>Ecdysozoa</taxon>
        <taxon>Nematoda</taxon>
        <taxon>Enoplea</taxon>
        <taxon>Dorylaimia</taxon>
        <taxon>Trichinellida</taxon>
        <taxon>Trichuridae</taxon>
        <taxon>Trichuris</taxon>
    </lineage>
</organism>
<feature type="signal peptide" evidence="1">
    <location>
        <begin position="1"/>
        <end position="24"/>
    </location>
</feature>
<accession>A0A085NGE8</accession>
<sequence>MQFFRHSFSLVAVLPALISQPASPRSSRKGCLEWQSWQNYNKHGSNKALNAIKPLSISMVNCKFGSDMQLTYEDSMFQILNGDEITRPSLNLQRESEEEEQWTHRKICARGAFGSNRDPSSAQCVARLVGLHGYKPLHPTNFDRDLSCQLYLEPSSLGPT</sequence>
<evidence type="ECO:0008006" key="5">
    <source>
        <dbReference type="Google" id="ProtNLM"/>
    </source>
</evidence>
<proteinExistence type="predicted"/>
<dbReference type="EMBL" id="KL367504">
    <property type="protein sequence ID" value="KFD68544.1"/>
    <property type="molecule type" value="Genomic_DNA"/>
</dbReference>
<dbReference type="Proteomes" id="UP000030764">
    <property type="component" value="Unassembled WGS sequence"/>
</dbReference>
<dbReference type="AlphaFoldDB" id="A0A085NGE8"/>
<reference evidence="3 4" key="1">
    <citation type="journal article" date="2014" name="Nat. Genet.">
        <title>Genome and transcriptome of the porcine whipworm Trichuris suis.</title>
        <authorList>
            <person name="Jex A.R."/>
            <person name="Nejsum P."/>
            <person name="Schwarz E.M."/>
            <person name="Hu L."/>
            <person name="Young N.D."/>
            <person name="Hall R.S."/>
            <person name="Korhonen P.K."/>
            <person name="Liao S."/>
            <person name="Thamsborg S."/>
            <person name="Xia J."/>
            <person name="Xu P."/>
            <person name="Wang S."/>
            <person name="Scheerlinck J.P."/>
            <person name="Hofmann A."/>
            <person name="Sternberg P.W."/>
            <person name="Wang J."/>
            <person name="Gasser R.B."/>
        </authorList>
    </citation>
    <scope>NUCLEOTIDE SEQUENCE [LARGE SCALE GENOMIC DNA]</scope>
    <source>
        <strain evidence="3">DCEP-RM93F</strain>
        <strain evidence="2">DCEP-RM93M</strain>
    </source>
</reference>
<protein>
    <recommendedName>
        <fullName evidence="5">Peptidase S1 domain-containing protein</fullName>
    </recommendedName>
</protein>
<name>A0A085NGE8_9BILA</name>
<keyword evidence="1" id="KW-0732">Signal</keyword>